<dbReference type="EMBL" id="JAPQKO010000003">
    <property type="protein sequence ID" value="KAJ5171647.1"/>
    <property type="molecule type" value="Genomic_DNA"/>
</dbReference>
<accession>A0A9W9IDE7</accession>
<organism evidence="1 2">
    <name type="scientific">Penicillium capsulatum</name>
    <dbReference type="NCBI Taxonomy" id="69766"/>
    <lineage>
        <taxon>Eukaryota</taxon>
        <taxon>Fungi</taxon>
        <taxon>Dikarya</taxon>
        <taxon>Ascomycota</taxon>
        <taxon>Pezizomycotina</taxon>
        <taxon>Eurotiomycetes</taxon>
        <taxon>Eurotiomycetidae</taxon>
        <taxon>Eurotiales</taxon>
        <taxon>Aspergillaceae</taxon>
        <taxon>Penicillium</taxon>
    </lineage>
</organism>
<evidence type="ECO:0008006" key="3">
    <source>
        <dbReference type="Google" id="ProtNLM"/>
    </source>
</evidence>
<sequence>MSPTQSLSNDISDIDILLRPTTSLQSRPTTPDKLIRYLRSINLARDILTTPASGSRVERLFNSTRDIYHYRRGSLRL</sequence>
<protein>
    <recommendedName>
        <fullName evidence="3">HAT C-terminal dimerisation domain-containing protein</fullName>
    </recommendedName>
</protein>
<dbReference type="Proteomes" id="UP001146351">
    <property type="component" value="Unassembled WGS sequence"/>
</dbReference>
<reference evidence="1" key="1">
    <citation type="submission" date="2022-11" db="EMBL/GenBank/DDBJ databases">
        <authorList>
            <person name="Petersen C."/>
        </authorList>
    </citation>
    <scope>NUCLEOTIDE SEQUENCE</scope>
    <source>
        <strain evidence="1">IBT 21917</strain>
    </source>
</reference>
<dbReference type="SUPFAM" id="SSF53098">
    <property type="entry name" value="Ribonuclease H-like"/>
    <property type="match status" value="1"/>
</dbReference>
<keyword evidence="2" id="KW-1185">Reference proteome</keyword>
<comment type="caution">
    <text evidence="1">The sequence shown here is derived from an EMBL/GenBank/DDBJ whole genome shotgun (WGS) entry which is preliminary data.</text>
</comment>
<gene>
    <name evidence="1" type="ORF">N7492_004240</name>
</gene>
<name>A0A9W9IDE7_9EURO</name>
<evidence type="ECO:0000313" key="2">
    <source>
        <dbReference type="Proteomes" id="UP001146351"/>
    </source>
</evidence>
<dbReference type="OrthoDB" id="4507940at2759"/>
<dbReference type="AlphaFoldDB" id="A0A9W9IDE7"/>
<proteinExistence type="predicted"/>
<reference evidence="1" key="2">
    <citation type="journal article" date="2023" name="IMA Fungus">
        <title>Comparative genomic study of the Penicillium genus elucidates a diverse pangenome and 15 lateral gene transfer events.</title>
        <authorList>
            <person name="Petersen C."/>
            <person name="Sorensen T."/>
            <person name="Nielsen M.R."/>
            <person name="Sondergaard T.E."/>
            <person name="Sorensen J.L."/>
            <person name="Fitzpatrick D.A."/>
            <person name="Frisvad J.C."/>
            <person name="Nielsen K.L."/>
        </authorList>
    </citation>
    <scope>NUCLEOTIDE SEQUENCE</scope>
    <source>
        <strain evidence="1">IBT 21917</strain>
    </source>
</reference>
<evidence type="ECO:0000313" key="1">
    <source>
        <dbReference type="EMBL" id="KAJ5171647.1"/>
    </source>
</evidence>
<dbReference type="InterPro" id="IPR012337">
    <property type="entry name" value="RNaseH-like_sf"/>
</dbReference>